<proteinExistence type="inferred from homology"/>
<organism evidence="8 9">
    <name type="scientific">Corallincola holothuriorum</name>
    <dbReference type="NCBI Taxonomy" id="2282215"/>
    <lineage>
        <taxon>Bacteria</taxon>
        <taxon>Pseudomonadati</taxon>
        <taxon>Pseudomonadota</taxon>
        <taxon>Gammaproteobacteria</taxon>
        <taxon>Alteromonadales</taxon>
        <taxon>Psychromonadaceae</taxon>
        <taxon>Corallincola</taxon>
    </lineage>
</organism>
<dbReference type="InterPro" id="IPR036013">
    <property type="entry name" value="Band_7/SPFH_dom_sf"/>
</dbReference>
<dbReference type="GO" id="GO:0006508">
    <property type="term" value="P:proteolysis"/>
    <property type="evidence" value="ECO:0007669"/>
    <property type="project" value="UniProtKB-KW"/>
</dbReference>
<keyword evidence="5" id="KW-0472">Membrane</keyword>
<comment type="subcellular location">
    <subcellularLocation>
        <location evidence="1">Membrane</location>
        <topology evidence="1">Single-pass membrane protein</topology>
    </subcellularLocation>
</comment>
<keyword evidence="8" id="KW-0378">Hydrolase</keyword>
<comment type="similarity">
    <text evidence="2 6">Belongs to the band 7/mec-2 family. HflC subfamily.</text>
</comment>
<keyword evidence="4" id="KW-1133">Transmembrane helix</keyword>
<evidence type="ECO:0000259" key="7">
    <source>
        <dbReference type="SMART" id="SM00244"/>
    </source>
</evidence>
<evidence type="ECO:0000313" key="9">
    <source>
        <dbReference type="Proteomes" id="UP000252558"/>
    </source>
</evidence>
<dbReference type="Gene3D" id="3.30.479.30">
    <property type="entry name" value="Band 7 domain"/>
    <property type="match status" value="1"/>
</dbReference>
<evidence type="ECO:0000256" key="2">
    <source>
        <dbReference type="ARBA" id="ARBA00007862"/>
    </source>
</evidence>
<dbReference type="Proteomes" id="UP000252558">
    <property type="component" value="Unassembled WGS sequence"/>
</dbReference>
<evidence type="ECO:0000256" key="4">
    <source>
        <dbReference type="ARBA" id="ARBA00022989"/>
    </source>
</evidence>
<protein>
    <recommendedName>
        <fullName evidence="6">Protein HflC</fullName>
    </recommendedName>
</protein>
<dbReference type="GO" id="GO:0008233">
    <property type="term" value="F:peptidase activity"/>
    <property type="evidence" value="ECO:0007669"/>
    <property type="project" value="UniProtKB-KW"/>
</dbReference>
<dbReference type="InterPro" id="IPR010200">
    <property type="entry name" value="HflC"/>
</dbReference>
<dbReference type="AlphaFoldDB" id="A0A368NPA3"/>
<dbReference type="GO" id="GO:0016020">
    <property type="term" value="C:membrane"/>
    <property type="evidence" value="ECO:0007669"/>
    <property type="project" value="UniProtKB-SubCell"/>
</dbReference>
<reference evidence="8 9" key="1">
    <citation type="submission" date="2018-07" db="EMBL/GenBank/DDBJ databases">
        <title>Corallincola holothuriorum sp. nov., a new facultative anaerobe isolated from sea cucumber Apostichopus japonicus.</title>
        <authorList>
            <person name="Xia H."/>
        </authorList>
    </citation>
    <scope>NUCLEOTIDE SEQUENCE [LARGE SCALE GENOMIC DNA]</scope>
    <source>
        <strain evidence="8 9">C4</strain>
    </source>
</reference>
<dbReference type="RefSeq" id="WP_114337370.1">
    <property type="nucleotide sequence ID" value="NZ_QPID01000002.1"/>
</dbReference>
<feature type="domain" description="Band 7" evidence="7">
    <location>
        <begin position="18"/>
        <end position="187"/>
    </location>
</feature>
<sequence>MQRIGVVLVALIAVLFYSSVFVVKEGERGIVERFKKVIRGADGLAVVYEPGIQFKIPLIDGVKILDARLQTLSAQENRFITKEKKDLLVDSYAKWRIKDFAKYYLATGGDRYRAEGLLELKITNGLRTEFGTRTIQEIVSGERDDLMAEALSEGAESAKDLGIEVVDVRVKTINLPEEIRDAIFNRMRTEREVVAREHRSKGREQAEIIMAEVDRRVTVMLADAERQSRTLRGEGDASAAQVFADAYNKDPEFFAFLRSLRAYRESFANKGDILVIRPDSEFFQYMKQAELK</sequence>
<dbReference type="EMBL" id="QPID01000002">
    <property type="protein sequence ID" value="RCU51940.1"/>
    <property type="molecule type" value="Genomic_DNA"/>
</dbReference>
<dbReference type="Pfam" id="PF01145">
    <property type="entry name" value="Band_7"/>
    <property type="match status" value="1"/>
</dbReference>
<comment type="caution">
    <text evidence="8">The sequence shown here is derived from an EMBL/GenBank/DDBJ whole genome shotgun (WGS) entry which is preliminary data.</text>
</comment>
<accession>A0A368NPA3</accession>
<evidence type="ECO:0000256" key="5">
    <source>
        <dbReference type="ARBA" id="ARBA00023136"/>
    </source>
</evidence>
<name>A0A368NPA3_9GAMM</name>
<dbReference type="PANTHER" id="PTHR42911">
    <property type="entry name" value="MODULATOR OF FTSH PROTEASE HFLC"/>
    <property type="match status" value="1"/>
</dbReference>
<evidence type="ECO:0000256" key="3">
    <source>
        <dbReference type="ARBA" id="ARBA00022692"/>
    </source>
</evidence>
<dbReference type="CDD" id="cd03405">
    <property type="entry name" value="SPFH_HflC"/>
    <property type="match status" value="1"/>
</dbReference>
<dbReference type="OrthoDB" id="9812991at2"/>
<dbReference type="PANTHER" id="PTHR42911:SF1">
    <property type="entry name" value="MODULATOR OF FTSH PROTEASE HFLC"/>
    <property type="match status" value="1"/>
</dbReference>
<dbReference type="SMART" id="SM00244">
    <property type="entry name" value="PHB"/>
    <property type="match status" value="1"/>
</dbReference>
<dbReference type="SUPFAM" id="SSF117892">
    <property type="entry name" value="Band 7/SPFH domain"/>
    <property type="match status" value="1"/>
</dbReference>
<gene>
    <name evidence="8" type="primary">hflC</name>
    <name evidence="8" type="ORF">DU002_03300</name>
</gene>
<evidence type="ECO:0000313" key="8">
    <source>
        <dbReference type="EMBL" id="RCU51940.1"/>
    </source>
</evidence>
<dbReference type="NCBIfam" id="TIGR01932">
    <property type="entry name" value="hflC"/>
    <property type="match status" value="2"/>
</dbReference>
<keyword evidence="9" id="KW-1185">Reference proteome</keyword>
<keyword evidence="8" id="KW-0645">Protease</keyword>
<keyword evidence="3" id="KW-0812">Transmembrane</keyword>
<evidence type="ECO:0000256" key="1">
    <source>
        <dbReference type="ARBA" id="ARBA00004167"/>
    </source>
</evidence>
<dbReference type="PIRSF" id="PIRSF005651">
    <property type="entry name" value="HflC"/>
    <property type="match status" value="1"/>
</dbReference>
<evidence type="ECO:0000256" key="6">
    <source>
        <dbReference type="PIRNR" id="PIRNR005651"/>
    </source>
</evidence>
<comment type="function">
    <text evidence="6">HflC and HflK could regulate a protease.</text>
</comment>
<dbReference type="InterPro" id="IPR001107">
    <property type="entry name" value="Band_7"/>
</dbReference>